<dbReference type="AlphaFoldDB" id="A0A0K9NQ63"/>
<dbReference type="InterPro" id="IPR001660">
    <property type="entry name" value="SAM"/>
</dbReference>
<proteinExistence type="predicted"/>
<dbReference type="Pfam" id="PF00536">
    <property type="entry name" value="SAM_1"/>
    <property type="match status" value="1"/>
</dbReference>
<sequence>MYADQVISGPKRSIKDRLDGNIQFRRGRLVSNGGRQYQTDERWKHDLFEGGRSQTSKLKVDVKDLRFKLNNRKVGQQKVRQGLKTSAVMDLRQKLSGTMHSQPKQKDPQKFKQVKLDESVRTIKKNIQAATVAPAGIKNKAQKKDEGDVIKLLQSLGLEKYTITFQAEEVDMDVLEHMNDDDLKTLGIPMGPRKKILLAFESKLKS</sequence>
<dbReference type="CDD" id="cd09487">
    <property type="entry name" value="SAM_superfamily"/>
    <property type="match status" value="1"/>
</dbReference>
<evidence type="ECO:0000259" key="2">
    <source>
        <dbReference type="PROSITE" id="PS50105"/>
    </source>
</evidence>
<protein>
    <submittedName>
        <fullName evidence="3">Sterile alpha motif (SAM) domain-containing protein</fullName>
    </submittedName>
</protein>
<comment type="caution">
    <text evidence="3">The sequence shown here is derived from an EMBL/GenBank/DDBJ whole genome shotgun (WGS) entry which is preliminary data.</text>
</comment>
<dbReference type="OrthoDB" id="76949at2759"/>
<dbReference type="OMA" id="PQLYNRK"/>
<evidence type="ECO:0000313" key="4">
    <source>
        <dbReference type="Proteomes" id="UP000036987"/>
    </source>
</evidence>
<name>A0A0K9NQ63_ZOSMR</name>
<dbReference type="EMBL" id="LFYR01001898">
    <property type="protein sequence ID" value="KMZ58748.1"/>
    <property type="molecule type" value="Genomic_DNA"/>
</dbReference>
<evidence type="ECO:0000313" key="3">
    <source>
        <dbReference type="EMBL" id="KMZ58748.1"/>
    </source>
</evidence>
<organism evidence="3 4">
    <name type="scientific">Zostera marina</name>
    <name type="common">Eelgrass</name>
    <dbReference type="NCBI Taxonomy" id="29655"/>
    <lineage>
        <taxon>Eukaryota</taxon>
        <taxon>Viridiplantae</taxon>
        <taxon>Streptophyta</taxon>
        <taxon>Embryophyta</taxon>
        <taxon>Tracheophyta</taxon>
        <taxon>Spermatophyta</taxon>
        <taxon>Magnoliopsida</taxon>
        <taxon>Liliopsida</taxon>
        <taxon>Zosteraceae</taxon>
        <taxon>Zostera</taxon>
    </lineage>
</organism>
<dbReference type="SMART" id="SM00454">
    <property type="entry name" value="SAM"/>
    <property type="match status" value="1"/>
</dbReference>
<dbReference type="PROSITE" id="PS50105">
    <property type="entry name" value="SAM_DOMAIN"/>
    <property type="match status" value="1"/>
</dbReference>
<accession>A0A0K9NQ63</accession>
<dbReference type="Proteomes" id="UP000036987">
    <property type="component" value="Unassembled WGS sequence"/>
</dbReference>
<dbReference type="PANTHER" id="PTHR10627">
    <property type="entry name" value="SCP160"/>
    <property type="match status" value="1"/>
</dbReference>
<reference evidence="4" key="1">
    <citation type="journal article" date="2016" name="Nature">
        <title>The genome of the seagrass Zostera marina reveals angiosperm adaptation to the sea.</title>
        <authorList>
            <person name="Olsen J.L."/>
            <person name="Rouze P."/>
            <person name="Verhelst B."/>
            <person name="Lin Y.-C."/>
            <person name="Bayer T."/>
            <person name="Collen J."/>
            <person name="Dattolo E."/>
            <person name="De Paoli E."/>
            <person name="Dittami S."/>
            <person name="Maumus F."/>
            <person name="Michel G."/>
            <person name="Kersting A."/>
            <person name="Lauritano C."/>
            <person name="Lohaus R."/>
            <person name="Toepel M."/>
            <person name="Tonon T."/>
            <person name="Vanneste K."/>
            <person name="Amirebrahimi M."/>
            <person name="Brakel J."/>
            <person name="Bostroem C."/>
            <person name="Chovatia M."/>
            <person name="Grimwood J."/>
            <person name="Jenkins J.W."/>
            <person name="Jueterbock A."/>
            <person name="Mraz A."/>
            <person name="Stam W.T."/>
            <person name="Tice H."/>
            <person name="Bornberg-Bauer E."/>
            <person name="Green P.J."/>
            <person name="Pearson G.A."/>
            <person name="Procaccini G."/>
            <person name="Duarte C.M."/>
            <person name="Schmutz J."/>
            <person name="Reusch T.B.H."/>
            <person name="Van de Peer Y."/>
        </authorList>
    </citation>
    <scope>NUCLEOTIDE SEQUENCE [LARGE SCALE GENOMIC DNA]</scope>
    <source>
        <strain evidence="4">cv. Finnish</strain>
    </source>
</reference>
<dbReference type="PANTHER" id="PTHR10627:SF74">
    <property type="entry name" value="OS08G0526500 PROTEIN"/>
    <property type="match status" value="1"/>
</dbReference>
<dbReference type="InterPro" id="IPR013761">
    <property type="entry name" value="SAM/pointed_sf"/>
</dbReference>
<keyword evidence="4" id="KW-1185">Reference proteome</keyword>
<dbReference type="Gene3D" id="1.10.150.50">
    <property type="entry name" value="Transcription Factor, Ets-1"/>
    <property type="match status" value="1"/>
</dbReference>
<gene>
    <name evidence="3" type="ORF">ZOSMA_74G00920</name>
</gene>
<evidence type="ECO:0000256" key="1">
    <source>
        <dbReference type="ARBA" id="ARBA00022737"/>
    </source>
</evidence>
<keyword evidence="1" id="KW-0677">Repeat</keyword>
<dbReference type="SUPFAM" id="SSF47769">
    <property type="entry name" value="SAM/Pointed domain"/>
    <property type="match status" value="1"/>
</dbReference>
<feature type="domain" description="SAM" evidence="2">
    <location>
        <begin position="144"/>
        <end position="206"/>
    </location>
</feature>